<dbReference type="SUPFAM" id="SSF90229">
    <property type="entry name" value="CCCH zinc finger"/>
    <property type="match status" value="1"/>
</dbReference>
<protein>
    <recommendedName>
        <fullName evidence="11">CCCH zinc finger and SMR domain-containing protein</fullName>
    </recommendedName>
</protein>
<evidence type="ECO:0000259" key="8">
    <source>
        <dbReference type="PROSITE" id="PS50828"/>
    </source>
</evidence>
<dbReference type="Gene3D" id="4.10.1000.10">
    <property type="entry name" value="Zinc finger, CCCH-type"/>
    <property type="match status" value="1"/>
</dbReference>
<dbReference type="PANTHER" id="PTHR13119">
    <property type="entry name" value="ZINC FINGER CCCH DOMAIN-CONTAINING PROTEI"/>
    <property type="match status" value="1"/>
</dbReference>
<feature type="domain" description="C3H1-type" evidence="7">
    <location>
        <begin position="253"/>
        <end position="277"/>
    </location>
</feature>
<dbReference type="PANTHER" id="PTHR13119:SF12">
    <property type="entry name" value="PROTEIN SUPPRESSOR OF SABLE"/>
    <property type="match status" value="1"/>
</dbReference>
<dbReference type="GO" id="GO:0045892">
    <property type="term" value="P:negative regulation of DNA-templated transcription"/>
    <property type="evidence" value="ECO:0007669"/>
    <property type="project" value="InterPro"/>
</dbReference>
<feature type="domain" description="Smr" evidence="8">
    <location>
        <begin position="547"/>
        <end position="608"/>
    </location>
</feature>
<keyword evidence="4 5" id="KW-0862">Zinc</keyword>
<dbReference type="InterPro" id="IPR000571">
    <property type="entry name" value="Znf_CCCH"/>
</dbReference>
<name>A0A3N4MCQ4_9PEZI</name>
<dbReference type="PROSITE" id="PS50103">
    <property type="entry name" value="ZF_C3H1"/>
    <property type="match status" value="2"/>
</dbReference>
<dbReference type="SMART" id="SM01162">
    <property type="entry name" value="DUF1771"/>
    <property type="match status" value="1"/>
</dbReference>
<dbReference type="Pfam" id="PF08590">
    <property type="entry name" value="DUF1771"/>
    <property type="match status" value="1"/>
</dbReference>
<keyword evidence="2" id="KW-0677">Repeat</keyword>
<dbReference type="SMART" id="SM00356">
    <property type="entry name" value="ZnF_C3H1"/>
    <property type="match status" value="2"/>
</dbReference>
<feature type="compositionally biased region" description="Basic residues" evidence="6">
    <location>
        <begin position="391"/>
        <end position="401"/>
    </location>
</feature>
<reference evidence="9 10" key="1">
    <citation type="journal article" date="2018" name="Nat. Ecol. Evol.">
        <title>Pezizomycetes genomes reveal the molecular basis of ectomycorrhizal truffle lifestyle.</title>
        <authorList>
            <person name="Murat C."/>
            <person name="Payen T."/>
            <person name="Noel B."/>
            <person name="Kuo A."/>
            <person name="Morin E."/>
            <person name="Chen J."/>
            <person name="Kohler A."/>
            <person name="Krizsan K."/>
            <person name="Balestrini R."/>
            <person name="Da Silva C."/>
            <person name="Montanini B."/>
            <person name="Hainaut M."/>
            <person name="Levati E."/>
            <person name="Barry K.W."/>
            <person name="Belfiori B."/>
            <person name="Cichocki N."/>
            <person name="Clum A."/>
            <person name="Dockter R.B."/>
            <person name="Fauchery L."/>
            <person name="Guy J."/>
            <person name="Iotti M."/>
            <person name="Le Tacon F."/>
            <person name="Lindquist E.A."/>
            <person name="Lipzen A."/>
            <person name="Malagnac F."/>
            <person name="Mello A."/>
            <person name="Molinier V."/>
            <person name="Miyauchi S."/>
            <person name="Poulain J."/>
            <person name="Riccioni C."/>
            <person name="Rubini A."/>
            <person name="Sitrit Y."/>
            <person name="Splivallo R."/>
            <person name="Traeger S."/>
            <person name="Wang M."/>
            <person name="Zifcakova L."/>
            <person name="Wipf D."/>
            <person name="Zambonelli A."/>
            <person name="Paolocci F."/>
            <person name="Nowrousian M."/>
            <person name="Ottonello S."/>
            <person name="Baldrian P."/>
            <person name="Spatafora J.W."/>
            <person name="Henrissat B."/>
            <person name="Nagy L.G."/>
            <person name="Aury J.M."/>
            <person name="Wincker P."/>
            <person name="Grigoriev I.V."/>
            <person name="Bonfante P."/>
            <person name="Martin F.M."/>
        </authorList>
    </citation>
    <scope>NUCLEOTIDE SEQUENCE [LARGE SCALE GENOMIC DNA]</scope>
    <source>
        <strain evidence="9 10">ATCC MYA-4762</strain>
    </source>
</reference>
<organism evidence="9 10">
    <name type="scientific">Terfezia boudieri ATCC MYA-4762</name>
    <dbReference type="NCBI Taxonomy" id="1051890"/>
    <lineage>
        <taxon>Eukaryota</taxon>
        <taxon>Fungi</taxon>
        <taxon>Dikarya</taxon>
        <taxon>Ascomycota</taxon>
        <taxon>Pezizomycotina</taxon>
        <taxon>Pezizomycetes</taxon>
        <taxon>Pezizales</taxon>
        <taxon>Pezizaceae</taxon>
        <taxon>Terfezia</taxon>
    </lineage>
</organism>
<feature type="compositionally biased region" description="Polar residues" evidence="6">
    <location>
        <begin position="355"/>
        <end position="364"/>
    </location>
</feature>
<dbReference type="InterPro" id="IPR002625">
    <property type="entry name" value="Smr_dom"/>
</dbReference>
<feature type="compositionally biased region" description="Polar residues" evidence="6">
    <location>
        <begin position="402"/>
        <end position="415"/>
    </location>
</feature>
<dbReference type="EMBL" id="ML121532">
    <property type="protein sequence ID" value="RPB27145.1"/>
    <property type="molecule type" value="Genomic_DNA"/>
</dbReference>
<dbReference type="InterPro" id="IPR036063">
    <property type="entry name" value="Smr_dom_sf"/>
</dbReference>
<keyword evidence="10" id="KW-1185">Reference proteome</keyword>
<dbReference type="GO" id="GO:0008270">
    <property type="term" value="F:zinc ion binding"/>
    <property type="evidence" value="ECO:0007669"/>
    <property type="project" value="UniProtKB-KW"/>
</dbReference>
<evidence type="ECO:0000256" key="3">
    <source>
        <dbReference type="ARBA" id="ARBA00022771"/>
    </source>
</evidence>
<evidence type="ECO:0000313" key="9">
    <source>
        <dbReference type="EMBL" id="RPB27145.1"/>
    </source>
</evidence>
<keyword evidence="1 5" id="KW-0479">Metal-binding</keyword>
<feature type="zinc finger region" description="C3H1-type" evidence="5">
    <location>
        <begin position="278"/>
        <end position="305"/>
    </location>
</feature>
<keyword evidence="3 5" id="KW-0863">Zinc-finger</keyword>
<evidence type="ECO:0000259" key="7">
    <source>
        <dbReference type="PROSITE" id="PS50103"/>
    </source>
</evidence>
<evidence type="ECO:0000256" key="4">
    <source>
        <dbReference type="ARBA" id="ARBA00022833"/>
    </source>
</evidence>
<dbReference type="Proteomes" id="UP000267821">
    <property type="component" value="Unassembled WGS sequence"/>
</dbReference>
<dbReference type="GO" id="GO:0003723">
    <property type="term" value="F:RNA binding"/>
    <property type="evidence" value="ECO:0007669"/>
    <property type="project" value="InterPro"/>
</dbReference>
<feature type="compositionally biased region" description="Polar residues" evidence="6">
    <location>
        <begin position="336"/>
        <end position="345"/>
    </location>
</feature>
<dbReference type="GO" id="GO:0005634">
    <property type="term" value="C:nucleus"/>
    <property type="evidence" value="ECO:0007669"/>
    <property type="project" value="TreeGrafter"/>
</dbReference>
<dbReference type="STRING" id="1051890.A0A3N4MCQ4"/>
<feature type="region of interest" description="Disordered" evidence="6">
    <location>
        <begin position="328"/>
        <end position="419"/>
    </location>
</feature>
<sequence length="685" mass="73513">MIPEELFEECIAILQNPNLLDEEQSEKVEALIAEKTSLTGTALENATLDVLWRHRDKSTPSLPSPIPVRHTIIRSRSPAPWQMQVPRVGTPNSMLASTPPLGAPPGFPPHLGAKSPFPSPRPSPRLAFASPLIPHSPSLSAYEFAPSETPPPQEIYGDSENENVSWLVNEEANRDMGNMSPHDMLRSVLGEGRTDDEIERALEAAGYDLSAAMAALMGIENGNSTTPSYGDGNYTIIGKSTSPPGHWARPSTPKNGVVCRFFLSTGQCLRADCRFSHDLGKTICKYWVMGSCLAGDTCIFSHDPTISLSKLGPSAGTSTPPAQVHFHDPSAFPSLTGEQWTSSHPVSPPPGFKTLNLSRPASRQQNRDMSHSGVPQVDDTEAFPSLGSATKPKKNARRNHNVHTGQSSPIPTGPSSLADVVRMGSPSPAGKRFTAVPINSPNMKNKRVQAVNSIPPPTQIPWLETGNPLNKSYLKHRGIAIKHGGLRNKYLQAAAAAWNRNDAKSAKSLSLRGANENEAMRKAHRAAAQAIYEERNKHANAGTEVFVDLHGLHPEEACEYLERILLEQQNSTKPLYAIIGSGHHAKGGKDKIGKAVRAFLDEWKYVYREFSISGATEPHSNGKGGYGGILGIDPTSYDKSLVGPEDGGVGLGVTASTSSVKVMSSDGSSGKREPPKGPGGKGGKK</sequence>
<evidence type="ECO:0000256" key="6">
    <source>
        <dbReference type="SAM" id="MobiDB-lite"/>
    </source>
</evidence>
<accession>A0A3N4MCQ4</accession>
<proteinExistence type="predicted"/>
<feature type="domain" description="C3H1-type" evidence="7">
    <location>
        <begin position="278"/>
        <end position="305"/>
    </location>
</feature>
<dbReference type="InParanoid" id="A0A3N4MCQ4"/>
<dbReference type="SUPFAM" id="SSF160443">
    <property type="entry name" value="SMR domain-like"/>
    <property type="match status" value="1"/>
</dbReference>
<evidence type="ECO:0000313" key="10">
    <source>
        <dbReference type="Proteomes" id="UP000267821"/>
    </source>
</evidence>
<dbReference type="AlphaFoldDB" id="A0A3N4MCQ4"/>
<dbReference type="InterPro" id="IPR013899">
    <property type="entry name" value="DUF1771"/>
</dbReference>
<evidence type="ECO:0008006" key="11">
    <source>
        <dbReference type="Google" id="ProtNLM"/>
    </source>
</evidence>
<dbReference type="InterPro" id="IPR036855">
    <property type="entry name" value="Znf_CCCH_sf"/>
</dbReference>
<feature type="compositionally biased region" description="Low complexity" evidence="6">
    <location>
        <begin position="656"/>
        <end position="668"/>
    </location>
</feature>
<gene>
    <name evidence="9" type="ORF">L211DRAFT_866032</name>
</gene>
<dbReference type="Gene3D" id="3.30.1370.110">
    <property type="match status" value="1"/>
</dbReference>
<evidence type="ECO:0000256" key="2">
    <source>
        <dbReference type="ARBA" id="ARBA00022737"/>
    </source>
</evidence>
<feature type="zinc finger region" description="C3H1-type" evidence="5">
    <location>
        <begin position="253"/>
        <end position="277"/>
    </location>
</feature>
<feature type="region of interest" description="Disordered" evidence="6">
    <location>
        <begin position="641"/>
        <end position="685"/>
    </location>
</feature>
<dbReference type="Pfam" id="PF14608">
    <property type="entry name" value="zf-CCCH_2"/>
    <property type="match status" value="2"/>
</dbReference>
<dbReference type="InterPro" id="IPR045124">
    <property type="entry name" value="Su(sable)-like"/>
</dbReference>
<dbReference type="PROSITE" id="PS50828">
    <property type="entry name" value="SMR"/>
    <property type="match status" value="1"/>
</dbReference>
<evidence type="ECO:0000256" key="5">
    <source>
        <dbReference type="PROSITE-ProRule" id="PRU00723"/>
    </source>
</evidence>
<evidence type="ECO:0000256" key="1">
    <source>
        <dbReference type="ARBA" id="ARBA00022723"/>
    </source>
</evidence>
<dbReference type="OrthoDB" id="3247158at2759"/>